<feature type="transmembrane region" description="Helical" evidence="2">
    <location>
        <begin position="583"/>
        <end position="605"/>
    </location>
</feature>
<dbReference type="InterPro" id="IPR011701">
    <property type="entry name" value="MFS"/>
</dbReference>
<feature type="transmembrane region" description="Helical" evidence="2">
    <location>
        <begin position="497"/>
        <end position="517"/>
    </location>
</feature>
<name>A0A9J6GMI1_HAELO</name>
<reference evidence="3 4" key="1">
    <citation type="journal article" date="2020" name="Cell">
        <title>Large-Scale Comparative Analyses of Tick Genomes Elucidate Their Genetic Diversity and Vector Capacities.</title>
        <authorList>
            <consortium name="Tick Genome and Microbiome Consortium (TIGMIC)"/>
            <person name="Jia N."/>
            <person name="Wang J."/>
            <person name="Shi W."/>
            <person name="Du L."/>
            <person name="Sun Y."/>
            <person name="Zhan W."/>
            <person name="Jiang J.F."/>
            <person name="Wang Q."/>
            <person name="Zhang B."/>
            <person name="Ji P."/>
            <person name="Bell-Sakyi L."/>
            <person name="Cui X.M."/>
            <person name="Yuan T.T."/>
            <person name="Jiang B.G."/>
            <person name="Yang W.F."/>
            <person name="Lam T.T."/>
            <person name="Chang Q.C."/>
            <person name="Ding S.J."/>
            <person name="Wang X.J."/>
            <person name="Zhu J.G."/>
            <person name="Ruan X.D."/>
            <person name="Zhao L."/>
            <person name="Wei J.T."/>
            <person name="Ye R.Z."/>
            <person name="Que T.C."/>
            <person name="Du C.H."/>
            <person name="Zhou Y.H."/>
            <person name="Cheng J.X."/>
            <person name="Dai P.F."/>
            <person name="Guo W.B."/>
            <person name="Han X.H."/>
            <person name="Huang E.J."/>
            <person name="Li L.F."/>
            <person name="Wei W."/>
            <person name="Gao Y.C."/>
            <person name="Liu J.Z."/>
            <person name="Shao H.Z."/>
            <person name="Wang X."/>
            <person name="Wang C.C."/>
            <person name="Yang T.C."/>
            <person name="Huo Q.B."/>
            <person name="Li W."/>
            <person name="Chen H.Y."/>
            <person name="Chen S.E."/>
            <person name="Zhou L.G."/>
            <person name="Ni X.B."/>
            <person name="Tian J.H."/>
            <person name="Sheng Y."/>
            <person name="Liu T."/>
            <person name="Pan Y.S."/>
            <person name="Xia L.Y."/>
            <person name="Li J."/>
            <person name="Zhao F."/>
            <person name="Cao W.C."/>
        </authorList>
    </citation>
    <scope>NUCLEOTIDE SEQUENCE [LARGE SCALE GENOMIC DNA]</scope>
    <source>
        <strain evidence="3">HaeL-2018</strain>
    </source>
</reference>
<feature type="transmembrane region" description="Helical" evidence="2">
    <location>
        <begin position="854"/>
        <end position="874"/>
    </location>
</feature>
<feature type="transmembrane region" description="Helical" evidence="2">
    <location>
        <begin position="68"/>
        <end position="85"/>
    </location>
</feature>
<dbReference type="Proteomes" id="UP000821853">
    <property type="component" value="Unassembled WGS sequence"/>
</dbReference>
<dbReference type="AlphaFoldDB" id="A0A9J6GMI1"/>
<dbReference type="GO" id="GO:0008028">
    <property type="term" value="F:monocarboxylic acid transmembrane transporter activity"/>
    <property type="evidence" value="ECO:0007669"/>
    <property type="project" value="TreeGrafter"/>
</dbReference>
<gene>
    <name evidence="3" type="ORF">HPB48_006559</name>
</gene>
<keyword evidence="2" id="KW-1133">Transmembrane helix</keyword>
<dbReference type="VEuPathDB" id="VectorBase:HLOH_049078"/>
<evidence type="ECO:0000256" key="2">
    <source>
        <dbReference type="SAM" id="Phobius"/>
    </source>
</evidence>
<evidence type="ECO:0008006" key="5">
    <source>
        <dbReference type="Google" id="ProtNLM"/>
    </source>
</evidence>
<feature type="compositionally biased region" description="Polar residues" evidence="1">
    <location>
        <begin position="665"/>
        <end position="675"/>
    </location>
</feature>
<feature type="compositionally biased region" description="Basic and acidic residues" evidence="1">
    <location>
        <begin position="649"/>
        <end position="662"/>
    </location>
</feature>
<keyword evidence="2" id="KW-0812">Transmembrane</keyword>
<feature type="transmembrane region" description="Helical" evidence="2">
    <location>
        <begin position="335"/>
        <end position="355"/>
    </location>
</feature>
<dbReference type="InterPro" id="IPR036259">
    <property type="entry name" value="MFS_trans_sf"/>
</dbReference>
<feature type="transmembrane region" description="Helical" evidence="2">
    <location>
        <begin position="550"/>
        <end position="571"/>
    </location>
</feature>
<accession>A0A9J6GMI1</accession>
<evidence type="ECO:0000313" key="4">
    <source>
        <dbReference type="Proteomes" id="UP000821853"/>
    </source>
</evidence>
<feature type="region of interest" description="Disordered" evidence="1">
    <location>
        <begin position="649"/>
        <end position="678"/>
    </location>
</feature>
<comment type="caution">
    <text evidence="3">The sequence shown here is derived from an EMBL/GenBank/DDBJ whole genome shotgun (WGS) entry which is preliminary data.</text>
</comment>
<feature type="transmembrane region" description="Helical" evidence="2">
    <location>
        <begin position="880"/>
        <end position="903"/>
    </location>
</feature>
<dbReference type="InterPro" id="IPR050327">
    <property type="entry name" value="Proton-linked_MCT"/>
</dbReference>
<keyword evidence="4" id="KW-1185">Reference proteome</keyword>
<keyword evidence="2" id="KW-0472">Membrane</keyword>
<dbReference type="Pfam" id="PF07690">
    <property type="entry name" value="MFS_1"/>
    <property type="match status" value="2"/>
</dbReference>
<feature type="transmembrane region" description="Helical" evidence="2">
    <location>
        <begin position="269"/>
        <end position="291"/>
    </location>
</feature>
<dbReference type="SUPFAM" id="SSF103473">
    <property type="entry name" value="MFS general substrate transporter"/>
    <property type="match status" value="2"/>
</dbReference>
<dbReference type="OMA" id="ICIHIMT"/>
<dbReference type="PANTHER" id="PTHR11360">
    <property type="entry name" value="MONOCARBOXYLATE TRANSPORTER"/>
    <property type="match status" value="1"/>
</dbReference>
<feature type="transmembrane region" description="Helical" evidence="2">
    <location>
        <begin position="788"/>
        <end position="810"/>
    </location>
</feature>
<feature type="transmembrane region" description="Helical" evidence="2">
    <location>
        <begin position="524"/>
        <end position="544"/>
    </location>
</feature>
<feature type="transmembrane region" description="Helical" evidence="2">
    <location>
        <begin position="303"/>
        <end position="323"/>
    </location>
</feature>
<feature type="transmembrane region" description="Helical" evidence="2">
    <location>
        <begin position="611"/>
        <end position="632"/>
    </location>
</feature>
<feature type="region of interest" description="Disordered" evidence="1">
    <location>
        <begin position="740"/>
        <end position="764"/>
    </location>
</feature>
<feature type="transmembrane region" description="Helical" evidence="2">
    <location>
        <begin position="91"/>
        <end position="112"/>
    </location>
</feature>
<dbReference type="EMBL" id="JABSTR010000008">
    <property type="protein sequence ID" value="KAH9376474.1"/>
    <property type="molecule type" value="Genomic_DNA"/>
</dbReference>
<feature type="transmembrane region" description="Helical" evidence="2">
    <location>
        <begin position="457"/>
        <end position="485"/>
    </location>
</feature>
<dbReference type="OrthoDB" id="8055603at2759"/>
<dbReference type="PANTHER" id="PTHR11360:SF303">
    <property type="entry name" value="MAJOR FACILITATOR SUPERFAMILY (MFS) PROFILE DOMAIN-CONTAINING PROTEIN"/>
    <property type="match status" value="1"/>
</dbReference>
<sequence length="956" mass="102179">MNRCGGIIFVTIINEMGASRETASWPFNLQGAIFNVSAIGQGLTILSNNFAVNIYFKRYRGSASGLSWTGGSLVTLVFPAVIVYLNDQYGLRGTFIIVGGLALNAAAGSLLIQNPENFVTKARSASSKERLDRDGKGIDVERLSDTYSQQLLSDTDEVRLSQNGYGDAHDKETMLALMPAKAPVELEVPPAKLLSEKSAWISDAGESGNGVAGREVFLHQFSRSPLANTLALGTREGEGQTDSVTGCQRRVYAVLSTVRRELSFLKRPMNYVITLAAVVHVHVLDLFTLTLADHAMGQGLPKWQAAALLSCTGVGDIVGRLFSGQLSDRKLCHRRDVMAAGFLVMGSSLVGLIYANSMASLVFVAVLFGLVCGSLIILFAVVTVEYLGLQNLPLALSFHSLARAIVAIPRPFVIGSPKASGTSASFVRTSHLQLKMAPSGGPRDPCGQQYHDSARSWAVALACSWTLFWTLIMTRCGGIIFVTLLNEMGASREFASWPFNLQGAIINVSSIVTGVLLRNFPLRAISLAGALLTALGVLLCAVFYDIVGISISYGVICAIGQGLTLPSNNFAVNTYFKRYRGSASGLSWAGGSLVSLVFPSVVVYLNDQYGLRGTFLIVGGLALNAAAGALLIQNPENVFAKARTASSERRVDRDGKESEVERLSGTYSQQLSSSEGEVRLKEKNYVDPEDEAAKLSLMIAKGSAELAIPLVKLCPEECAGISEERERKIRVTGRGIFSRQSSCSPHSNPLALGSREGKEEAGSGTGRNLKAAVLSAGRRELSFLKRPINYVITLATVAHMSVMDLFTLTLADHAMGQGLPKWQAAALLSCVGVGDIISRLFSGQLSDRKLCHRRDVMAAGFLVMGSSLVGLIYANSMASFVLVSVLFGLVCGSTLILFGVITVEYLGLQNLPLALSFHSLARAIVAIPRPFVIDLSRDAADLTEIFGQPSSATSVA</sequence>
<dbReference type="Gene3D" id="1.20.1250.20">
    <property type="entry name" value="MFS general substrate transporter like domains"/>
    <property type="match status" value="4"/>
</dbReference>
<feature type="transmembrane region" description="Helical" evidence="2">
    <location>
        <begin position="361"/>
        <end position="384"/>
    </location>
</feature>
<evidence type="ECO:0000313" key="3">
    <source>
        <dbReference type="EMBL" id="KAH9376474.1"/>
    </source>
</evidence>
<evidence type="ECO:0000256" key="1">
    <source>
        <dbReference type="SAM" id="MobiDB-lite"/>
    </source>
</evidence>
<proteinExistence type="predicted"/>
<protein>
    <recommendedName>
        <fullName evidence="5">Monocarboxylate transporter</fullName>
    </recommendedName>
</protein>
<organism evidence="3 4">
    <name type="scientific">Haemaphysalis longicornis</name>
    <name type="common">Bush tick</name>
    <dbReference type="NCBI Taxonomy" id="44386"/>
    <lineage>
        <taxon>Eukaryota</taxon>
        <taxon>Metazoa</taxon>
        <taxon>Ecdysozoa</taxon>
        <taxon>Arthropoda</taxon>
        <taxon>Chelicerata</taxon>
        <taxon>Arachnida</taxon>
        <taxon>Acari</taxon>
        <taxon>Parasitiformes</taxon>
        <taxon>Ixodida</taxon>
        <taxon>Ixodoidea</taxon>
        <taxon>Ixodidae</taxon>
        <taxon>Haemaphysalinae</taxon>
        <taxon>Haemaphysalis</taxon>
    </lineage>
</organism>